<name>A0ABT8S731_9BURK</name>
<dbReference type="RefSeq" id="WP_301812496.1">
    <property type="nucleotide sequence ID" value="NZ_JAUJZH010000015.1"/>
</dbReference>
<comment type="caution">
    <text evidence="3">The sequence shown here is derived from an EMBL/GenBank/DDBJ whole genome shotgun (WGS) entry which is preliminary data.</text>
</comment>
<dbReference type="CDD" id="cd04182">
    <property type="entry name" value="GT_2_like_f"/>
    <property type="match status" value="1"/>
</dbReference>
<gene>
    <name evidence="3" type="ORF">Q2T77_20775</name>
</gene>
<dbReference type="SUPFAM" id="SSF53448">
    <property type="entry name" value="Nucleotide-diphospho-sugar transferases"/>
    <property type="match status" value="1"/>
</dbReference>
<accession>A0ABT8S731</accession>
<proteinExistence type="predicted"/>
<protein>
    <submittedName>
        <fullName evidence="3">Nucleotidyltransferase family protein</fullName>
    </submittedName>
</protein>
<evidence type="ECO:0000313" key="4">
    <source>
        <dbReference type="Proteomes" id="UP001169027"/>
    </source>
</evidence>
<dbReference type="InterPro" id="IPR025877">
    <property type="entry name" value="MobA-like_NTP_Trfase"/>
</dbReference>
<reference evidence="3" key="1">
    <citation type="submission" date="2023-06" db="EMBL/GenBank/DDBJ databases">
        <authorList>
            <person name="Jiang Y."/>
            <person name="Liu Q."/>
        </authorList>
    </citation>
    <scope>NUCLEOTIDE SEQUENCE</scope>
    <source>
        <strain evidence="3">CGMCC 1.12090</strain>
    </source>
</reference>
<evidence type="ECO:0000313" key="3">
    <source>
        <dbReference type="EMBL" id="MDO1534731.1"/>
    </source>
</evidence>
<dbReference type="InterPro" id="IPR029044">
    <property type="entry name" value="Nucleotide-diphossugar_trans"/>
</dbReference>
<dbReference type="PANTHER" id="PTHR43777">
    <property type="entry name" value="MOLYBDENUM COFACTOR CYTIDYLYLTRANSFERASE"/>
    <property type="match status" value="1"/>
</dbReference>
<dbReference type="EMBL" id="JAUKVY010000015">
    <property type="protein sequence ID" value="MDO1534731.1"/>
    <property type="molecule type" value="Genomic_DNA"/>
</dbReference>
<feature type="domain" description="MobA-like NTP transferase" evidence="2">
    <location>
        <begin position="49"/>
        <end position="152"/>
    </location>
</feature>
<keyword evidence="1" id="KW-0460">Magnesium</keyword>
<evidence type="ECO:0000259" key="2">
    <source>
        <dbReference type="Pfam" id="PF12804"/>
    </source>
</evidence>
<keyword evidence="4" id="KW-1185">Reference proteome</keyword>
<dbReference type="Pfam" id="PF12804">
    <property type="entry name" value="NTP_transf_3"/>
    <property type="match status" value="1"/>
</dbReference>
<dbReference type="Gene3D" id="3.90.550.10">
    <property type="entry name" value="Spore Coat Polysaccharide Biosynthesis Protein SpsA, Chain A"/>
    <property type="match status" value="1"/>
</dbReference>
<organism evidence="3 4">
    <name type="scientific">Variovorax ginsengisoli</name>
    <dbReference type="NCBI Taxonomy" id="363844"/>
    <lineage>
        <taxon>Bacteria</taxon>
        <taxon>Pseudomonadati</taxon>
        <taxon>Pseudomonadota</taxon>
        <taxon>Betaproteobacteria</taxon>
        <taxon>Burkholderiales</taxon>
        <taxon>Comamonadaceae</taxon>
        <taxon>Variovorax</taxon>
    </lineage>
</organism>
<sequence>MTPAAEPSPPTVIVLASGRGERFRAAGGSGHKLQAALAGATVLDHTLAAVRASGLPWHLEDVGHPGMGDSIAAAVRATPGAAGWLILPADLPLVQPATLQAVASALAGSVRAAQPHYRGQRGHPVGFAAGCFDALSRLSGNQGAAPVLRALKEAGQVADIEVDDIGIVTDIDTPEELASAEALMQARLG</sequence>
<dbReference type="PANTHER" id="PTHR43777:SF1">
    <property type="entry name" value="MOLYBDENUM COFACTOR CYTIDYLYLTRANSFERASE"/>
    <property type="match status" value="1"/>
</dbReference>
<dbReference type="Proteomes" id="UP001169027">
    <property type="component" value="Unassembled WGS sequence"/>
</dbReference>
<evidence type="ECO:0000256" key="1">
    <source>
        <dbReference type="ARBA" id="ARBA00022842"/>
    </source>
</evidence>